<dbReference type="AlphaFoldDB" id="A0A1X2B034"/>
<evidence type="ECO:0000313" key="2">
    <source>
        <dbReference type="Proteomes" id="UP000193087"/>
    </source>
</evidence>
<dbReference type="OrthoDB" id="4623781at2"/>
<dbReference type="EMBL" id="LQPQ01000253">
    <property type="protein sequence ID" value="ORW56986.1"/>
    <property type="molecule type" value="Genomic_DNA"/>
</dbReference>
<organism evidence="1 2">
    <name type="scientific">Mycobacterium riyadhense</name>
    <dbReference type="NCBI Taxonomy" id="486698"/>
    <lineage>
        <taxon>Bacteria</taxon>
        <taxon>Bacillati</taxon>
        <taxon>Actinomycetota</taxon>
        <taxon>Actinomycetes</taxon>
        <taxon>Mycobacteriales</taxon>
        <taxon>Mycobacteriaceae</taxon>
        <taxon>Mycobacterium</taxon>
    </lineage>
</organism>
<reference evidence="1 2" key="1">
    <citation type="submission" date="2016-01" db="EMBL/GenBank/DDBJ databases">
        <title>The new phylogeny of the genus Mycobacterium.</title>
        <authorList>
            <person name="Tarcisio F."/>
            <person name="Conor M."/>
            <person name="Antonella G."/>
            <person name="Elisabetta G."/>
            <person name="Giulia F.S."/>
            <person name="Sara T."/>
            <person name="Anna F."/>
            <person name="Clotilde B."/>
            <person name="Roberto B."/>
            <person name="Veronica D.S."/>
            <person name="Fabio R."/>
            <person name="Monica P."/>
            <person name="Olivier J."/>
            <person name="Enrico T."/>
            <person name="Nicola S."/>
        </authorList>
    </citation>
    <scope>NUCLEOTIDE SEQUENCE [LARGE SCALE GENOMIC DNA]</scope>
    <source>
        <strain evidence="1 2">DSM 45176</strain>
    </source>
</reference>
<dbReference type="Proteomes" id="UP000193087">
    <property type="component" value="Unassembled WGS sequence"/>
</dbReference>
<comment type="caution">
    <text evidence="1">The sequence shown here is derived from an EMBL/GenBank/DDBJ whole genome shotgun (WGS) entry which is preliminary data.</text>
</comment>
<name>A0A1X2B034_9MYCO</name>
<evidence type="ECO:0000313" key="1">
    <source>
        <dbReference type="EMBL" id="ORW56986.1"/>
    </source>
</evidence>
<protein>
    <submittedName>
        <fullName evidence="1">Uncharacterized protein</fullName>
    </submittedName>
</protein>
<gene>
    <name evidence="1" type="ORF">AWC22_00785</name>
</gene>
<accession>A0A1X2B034</accession>
<dbReference type="GeneID" id="93497735"/>
<keyword evidence="2" id="KW-1185">Reference proteome</keyword>
<sequence length="103" mass="11984">MEIDYAYGWDFVDDDGRRFKLRFRCSSAPWSDLCAFGEIGQLIAIQDNNRLNEIALSRHDVSKREIDEAIDGWERWATVVDNSPYRLLSLARIRARIRVAGLH</sequence>
<dbReference type="RefSeq" id="WP_085253368.1">
    <property type="nucleotide sequence ID" value="NZ_CAJMWI010000007.1"/>
</dbReference>
<proteinExistence type="predicted"/>
<dbReference type="STRING" id="486698.AWC22_00785"/>